<feature type="region of interest" description="Disordered" evidence="2">
    <location>
        <begin position="251"/>
        <end position="393"/>
    </location>
</feature>
<sequence length="393" mass="43589">MYHRPTANDAGQYRCNIKNDQGETNANLKLDFQQEEAPSDSGSRRSKTPSRPGTPSSKKHREGTPGEKRERRHKSKSREGSPKKHIRSRTATPTQEAEGGLKPPGADTSREPTPKKSRKALESADKDGLPPAPKERTRRSRSRSKTPARQGPEGHKRAPVVVEPLKSQIAHTNESVKLECELQCHTSTKISWTKDGKKIVSTSTSGYSATFDGKIAKLEINRMTEEKSGLYKCIAISDYGETQSSAMIKWENSEEEKKKMDLDIQEKTQKRRKSKSPKPQGDEDQIVPEKRVQIHSPSPSVDGSTTNERRVPTEVVVTGEDGIPSSGLKIPPERRKELIRMSGGAGGEESDEDITESISEQPQKKDAKKPSVTINEPPQKSKGEVGEFFFNSN</sequence>
<protein>
    <recommendedName>
        <fullName evidence="3">Ig-like domain-containing protein</fullName>
    </recommendedName>
</protein>
<dbReference type="InterPro" id="IPR013783">
    <property type="entry name" value="Ig-like_fold"/>
</dbReference>
<feature type="compositionally biased region" description="Polar residues" evidence="2">
    <location>
        <begin position="18"/>
        <end position="27"/>
    </location>
</feature>
<dbReference type="SUPFAM" id="SSF48726">
    <property type="entry name" value="Immunoglobulin"/>
    <property type="match status" value="1"/>
</dbReference>
<feature type="domain" description="Ig-like" evidence="3">
    <location>
        <begin position="159"/>
        <end position="249"/>
    </location>
</feature>
<dbReference type="PROSITE" id="PS50835">
    <property type="entry name" value="IG_LIKE"/>
    <property type="match status" value="1"/>
</dbReference>
<name>A0A6V7XJE6_MELEN</name>
<evidence type="ECO:0000313" key="4">
    <source>
        <dbReference type="EMBL" id="CAD2199352.1"/>
    </source>
</evidence>
<evidence type="ECO:0000256" key="1">
    <source>
        <dbReference type="ARBA" id="ARBA00023319"/>
    </source>
</evidence>
<dbReference type="AlphaFoldDB" id="A0A6V7XJE6"/>
<dbReference type="PANTHER" id="PTHR47633">
    <property type="entry name" value="IMMUNOGLOBULIN"/>
    <property type="match status" value="1"/>
</dbReference>
<feature type="compositionally biased region" description="Basic and acidic residues" evidence="2">
    <location>
        <begin position="108"/>
        <end position="128"/>
    </location>
</feature>
<feature type="compositionally biased region" description="Polar residues" evidence="2">
    <location>
        <begin position="295"/>
        <end position="306"/>
    </location>
</feature>
<feature type="compositionally biased region" description="Basic and acidic residues" evidence="2">
    <location>
        <begin position="251"/>
        <end position="268"/>
    </location>
</feature>
<dbReference type="InterPro" id="IPR013098">
    <property type="entry name" value="Ig_I-set"/>
</dbReference>
<dbReference type="InterPro" id="IPR003599">
    <property type="entry name" value="Ig_sub"/>
</dbReference>
<dbReference type="InterPro" id="IPR007110">
    <property type="entry name" value="Ig-like_dom"/>
</dbReference>
<feature type="compositionally biased region" description="Basic residues" evidence="2">
    <location>
        <begin position="136"/>
        <end position="146"/>
    </location>
</feature>
<evidence type="ECO:0000313" key="5">
    <source>
        <dbReference type="Proteomes" id="UP000580250"/>
    </source>
</evidence>
<feature type="region of interest" description="Disordered" evidence="2">
    <location>
        <begin position="1"/>
        <end position="161"/>
    </location>
</feature>
<dbReference type="FunFam" id="2.60.40.10:FF:000107">
    <property type="entry name" value="Myosin, light chain kinase a"/>
    <property type="match status" value="1"/>
</dbReference>
<dbReference type="SMART" id="SM00408">
    <property type="entry name" value="IGc2"/>
    <property type="match status" value="1"/>
</dbReference>
<dbReference type="Pfam" id="PF07679">
    <property type="entry name" value="I-set"/>
    <property type="match status" value="1"/>
</dbReference>
<dbReference type="InterPro" id="IPR003598">
    <property type="entry name" value="Ig_sub2"/>
</dbReference>
<dbReference type="SMART" id="SM00409">
    <property type="entry name" value="IG"/>
    <property type="match status" value="1"/>
</dbReference>
<dbReference type="InterPro" id="IPR036179">
    <property type="entry name" value="Ig-like_dom_sf"/>
</dbReference>
<evidence type="ECO:0000259" key="3">
    <source>
        <dbReference type="PROSITE" id="PS50835"/>
    </source>
</evidence>
<dbReference type="Proteomes" id="UP000580250">
    <property type="component" value="Unassembled WGS sequence"/>
</dbReference>
<evidence type="ECO:0000256" key="2">
    <source>
        <dbReference type="SAM" id="MobiDB-lite"/>
    </source>
</evidence>
<gene>
    <name evidence="4" type="ORF">MENT_LOCUS52732</name>
</gene>
<keyword evidence="1" id="KW-0393">Immunoglobulin domain</keyword>
<proteinExistence type="predicted"/>
<dbReference type="Gene3D" id="2.60.40.10">
    <property type="entry name" value="Immunoglobulins"/>
    <property type="match status" value="1"/>
</dbReference>
<comment type="caution">
    <text evidence="4">The sequence shown here is derived from an EMBL/GenBank/DDBJ whole genome shotgun (WGS) entry which is preliminary data.</text>
</comment>
<organism evidence="4 5">
    <name type="scientific">Meloidogyne enterolobii</name>
    <name type="common">Root-knot nematode worm</name>
    <name type="synonym">Meloidogyne mayaguensis</name>
    <dbReference type="NCBI Taxonomy" id="390850"/>
    <lineage>
        <taxon>Eukaryota</taxon>
        <taxon>Metazoa</taxon>
        <taxon>Ecdysozoa</taxon>
        <taxon>Nematoda</taxon>
        <taxon>Chromadorea</taxon>
        <taxon>Rhabditida</taxon>
        <taxon>Tylenchina</taxon>
        <taxon>Tylenchomorpha</taxon>
        <taxon>Tylenchoidea</taxon>
        <taxon>Meloidogynidae</taxon>
        <taxon>Meloidogyninae</taxon>
        <taxon>Meloidogyne</taxon>
    </lineage>
</organism>
<dbReference type="EMBL" id="CAJEWN010001684">
    <property type="protein sequence ID" value="CAD2199352.1"/>
    <property type="molecule type" value="Genomic_DNA"/>
</dbReference>
<accession>A0A6V7XJE6</accession>
<dbReference type="OrthoDB" id="9446970at2759"/>
<reference evidence="4 5" key="1">
    <citation type="submission" date="2020-08" db="EMBL/GenBank/DDBJ databases">
        <authorList>
            <person name="Koutsovoulos G."/>
            <person name="Danchin GJ E."/>
        </authorList>
    </citation>
    <scope>NUCLEOTIDE SEQUENCE [LARGE SCALE GENOMIC DNA]</scope>
</reference>